<proteinExistence type="inferred from homology"/>
<comment type="caution">
    <text evidence="6">The sequence shown here is derived from an EMBL/GenBank/DDBJ whole genome shotgun (WGS) entry which is preliminary data.</text>
</comment>
<name>A0A1E5FZ43_9FIRM</name>
<comment type="similarity">
    <text evidence="1">Belongs to the ABC transporter superfamily.</text>
</comment>
<dbReference type="PANTHER" id="PTHR43335:SF4">
    <property type="entry name" value="ABC TRANSPORTER, ATP-BINDING PROTEIN"/>
    <property type="match status" value="1"/>
</dbReference>
<keyword evidence="3" id="KW-0547">Nucleotide-binding</keyword>
<dbReference type="RefSeq" id="WP_069644117.1">
    <property type="nucleotide sequence ID" value="NZ_MIJE01000034.1"/>
</dbReference>
<dbReference type="PANTHER" id="PTHR43335">
    <property type="entry name" value="ABC TRANSPORTER, ATP-BINDING PROTEIN"/>
    <property type="match status" value="1"/>
</dbReference>
<evidence type="ECO:0000313" key="7">
    <source>
        <dbReference type="Proteomes" id="UP000094296"/>
    </source>
</evidence>
<accession>A0A1E5FZ43</accession>
<evidence type="ECO:0000256" key="2">
    <source>
        <dbReference type="ARBA" id="ARBA00022448"/>
    </source>
</evidence>
<dbReference type="Gene3D" id="3.40.50.300">
    <property type="entry name" value="P-loop containing nucleotide triphosphate hydrolases"/>
    <property type="match status" value="1"/>
</dbReference>
<evidence type="ECO:0000256" key="1">
    <source>
        <dbReference type="ARBA" id="ARBA00005417"/>
    </source>
</evidence>
<dbReference type="InterPro" id="IPR003593">
    <property type="entry name" value="AAA+_ATPase"/>
</dbReference>
<gene>
    <name evidence="6" type="ORF">BHF68_10640</name>
</gene>
<protein>
    <submittedName>
        <fullName evidence="6">ABC transporter ATP-binding protein</fullName>
    </submittedName>
</protein>
<evidence type="ECO:0000256" key="3">
    <source>
        <dbReference type="ARBA" id="ARBA00022741"/>
    </source>
</evidence>
<dbReference type="GO" id="GO:0005524">
    <property type="term" value="F:ATP binding"/>
    <property type="evidence" value="ECO:0007669"/>
    <property type="project" value="UniProtKB-KW"/>
</dbReference>
<dbReference type="SMART" id="SM00382">
    <property type="entry name" value="AAA"/>
    <property type="match status" value="1"/>
</dbReference>
<evidence type="ECO:0000313" key="6">
    <source>
        <dbReference type="EMBL" id="OEF95845.1"/>
    </source>
</evidence>
<keyword evidence="7" id="KW-1185">Reference proteome</keyword>
<keyword evidence="2" id="KW-0813">Transport</keyword>
<dbReference type="InterPro" id="IPR003439">
    <property type="entry name" value="ABC_transporter-like_ATP-bd"/>
</dbReference>
<organism evidence="6 7">
    <name type="scientific">Desulfuribacillus alkaliarsenatis</name>
    <dbReference type="NCBI Taxonomy" id="766136"/>
    <lineage>
        <taxon>Bacteria</taxon>
        <taxon>Bacillati</taxon>
        <taxon>Bacillota</taxon>
        <taxon>Desulfuribacillia</taxon>
        <taxon>Desulfuribacillales</taxon>
        <taxon>Desulfuribacillaceae</taxon>
        <taxon>Desulfuribacillus</taxon>
    </lineage>
</organism>
<keyword evidence="4 6" id="KW-0067">ATP-binding</keyword>
<dbReference type="SUPFAM" id="SSF52540">
    <property type="entry name" value="P-loop containing nucleoside triphosphate hydrolases"/>
    <property type="match status" value="1"/>
</dbReference>
<dbReference type="Pfam" id="PF00005">
    <property type="entry name" value="ABC_tran"/>
    <property type="match status" value="1"/>
</dbReference>
<dbReference type="STRING" id="766136.BHF68_10640"/>
<dbReference type="InterPro" id="IPR027417">
    <property type="entry name" value="P-loop_NTPase"/>
</dbReference>
<evidence type="ECO:0000259" key="5">
    <source>
        <dbReference type="PROSITE" id="PS50893"/>
    </source>
</evidence>
<dbReference type="Proteomes" id="UP000094296">
    <property type="component" value="Unassembled WGS sequence"/>
</dbReference>
<dbReference type="GO" id="GO:0016887">
    <property type="term" value="F:ATP hydrolysis activity"/>
    <property type="evidence" value="ECO:0007669"/>
    <property type="project" value="InterPro"/>
</dbReference>
<sequence>MVSKVLEIENLKKQIKNKEIVKDVSLAVNEAEVFGFLGPNGAGKTTTIRMIVGLIKPTQGTVRIGGYDVQRQFTKAMEHVGCIIESPDMYRYMSGLANLKHFANMHKGVTQKRIDEVVELVGLKERIHDRVEEYSTGMCQRLGLAQAIMSKPKLLILDEPTNGLDPSGIREFRELVRMLAEQEGMGVFVSSHILSEIQLMCDKVGFIRNGTLLKTASIAELTKDQKTYWQVSDAEQAIRIFKSKWNIDVAVLEKGHLSAAIDNNLLGDINTSLFQAGIQVFYVQKDSKTLEDIFLEMTN</sequence>
<feature type="domain" description="ABC transporter" evidence="5">
    <location>
        <begin position="6"/>
        <end position="234"/>
    </location>
</feature>
<reference evidence="6 7" key="1">
    <citation type="submission" date="2016-09" db="EMBL/GenBank/DDBJ databases">
        <title>Draft genome sequence for the type strain of Desulfuribacillus alkaliarsenatis AHT28, an obligately anaerobic, sulfidogenic bacterium isolated from Russian soda lake sediments.</title>
        <authorList>
            <person name="Abin C.A."/>
            <person name="Hollibaugh J.T."/>
        </authorList>
    </citation>
    <scope>NUCLEOTIDE SEQUENCE [LARGE SCALE GENOMIC DNA]</scope>
    <source>
        <strain evidence="6 7">AHT28</strain>
    </source>
</reference>
<dbReference type="EMBL" id="MIJE01000034">
    <property type="protein sequence ID" value="OEF95845.1"/>
    <property type="molecule type" value="Genomic_DNA"/>
</dbReference>
<evidence type="ECO:0000256" key="4">
    <source>
        <dbReference type="ARBA" id="ARBA00022840"/>
    </source>
</evidence>
<dbReference type="OrthoDB" id="9804819at2"/>
<dbReference type="PROSITE" id="PS50893">
    <property type="entry name" value="ABC_TRANSPORTER_2"/>
    <property type="match status" value="1"/>
</dbReference>
<dbReference type="AlphaFoldDB" id="A0A1E5FZ43"/>